<protein>
    <submittedName>
        <fullName evidence="2">Global cell cycle regulator GcrA-like protein</fullName>
    </submittedName>
</protein>
<proteinExistence type="predicted"/>
<reference evidence="2" key="1">
    <citation type="submission" date="2020-10" db="EMBL/GenBank/DDBJ databases">
        <authorList>
            <person name="Gilroy R."/>
        </authorList>
    </citation>
    <scope>NUCLEOTIDE SEQUENCE</scope>
    <source>
        <strain evidence="2">ChiW3-316</strain>
    </source>
</reference>
<feature type="region of interest" description="Disordered" evidence="1">
    <location>
        <begin position="41"/>
        <end position="98"/>
    </location>
</feature>
<name>A0A9D1M5U7_9PROT</name>
<dbReference type="Gene3D" id="1.10.10.60">
    <property type="entry name" value="Homeodomain-like"/>
    <property type="match status" value="1"/>
</dbReference>
<evidence type="ECO:0000313" key="3">
    <source>
        <dbReference type="Proteomes" id="UP000824107"/>
    </source>
</evidence>
<comment type="caution">
    <text evidence="2">The sequence shown here is derived from an EMBL/GenBank/DDBJ whole genome shotgun (WGS) entry which is preliminary data.</text>
</comment>
<evidence type="ECO:0000313" key="2">
    <source>
        <dbReference type="EMBL" id="HIU54078.1"/>
    </source>
</evidence>
<gene>
    <name evidence="2" type="ORF">IAD20_08380</name>
</gene>
<reference evidence="2" key="2">
    <citation type="journal article" date="2021" name="PeerJ">
        <title>Extensive microbial diversity within the chicken gut microbiome revealed by metagenomics and culture.</title>
        <authorList>
            <person name="Gilroy R."/>
            <person name="Ravi A."/>
            <person name="Getino M."/>
            <person name="Pursley I."/>
            <person name="Horton D.L."/>
            <person name="Alikhan N.F."/>
            <person name="Baker D."/>
            <person name="Gharbi K."/>
            <person name="Hall N."/>
            <person name="Watson M."/>
            <person name="Adriaenssens E.M."/>
            <person name="Foster-Nyarko E."/>
            <person name="Jarju S."/>
            <person name="Secka A."/>
            <person name="Antonio M."/>
            <person name="Oren A."/>
            <person name="Chaudhuri R.R."/>
            <person name="La Ragione R."/>
            <person name="Hildebrand F."/>
            <person name="Pallen M.J."/>
        </authorList>
    </citation>
    <scope>NUCLEOTIDE SEQUENCE</scope>
    <source>
        <strain evidence="2">ChiW3-316</strain>
    </source>
</reference>
<feature type="compositionally biased region" description="Basic and acidic residues" evidence="1">
    <location>
        <begin position="69"/>
        <end position="82"/>
    </location>
</feature>
<accession>A0A9D1M5U7</accession>
<dbReference type="EMBL" id="DVNC01000058">
    <property type="protein sequence ID" value="HIU54078.1"/>
    <property type="molecule type" value="Genomic_DNA"/>
</dbReference>
<dbReference type="Pfam" id="PF07750">
    <property type="entry name" value="GcrA"/>
    <property type="match status" value="1"/>
</dbReference>
<dbReference type="InterPro" id="IPR011681">
    <property type="entry name" value="GcrA"/>
</dbReference>
<evidence type="ECO:0000256" key="1">
    <source>
        <dbReference type="SAM" id="MobiDB-lite"/>
    </source>
</evidence>
<organism evidence="2 3">
    <name type="scientific">Candidatus Scatocola faecipullorum</name>
    <dbReference type="NCBI Taxonomy" id="2840917"/>
    <lineage>
        <taxon>Bacteria</taxon>
        <taxon>Pseudomonadati</taxon>
        <taxon>Pseudomonadota</taxon>
        <taxon>Alphaproteobacteria</taxon>
        <taxon>Rhodospirillales</taxon>
        <taxon>Rhodospirillaceae</taxon>
        <taxon>Rhodospirillaceae incertae sedis</taxon>
        <taxon>Candidatus Scatocola</taxon>
    </lineage>
</organism>
<sequence>MAWTEQMVEDLKKMWDEGLTTGEIGKRLNVSKNSIVGKVHRLQLPARPSPIKKKDSGEDTAEIPAAKTAKAEPAPKEKEHKTVAPAPKPAAEPDPEALRERIETIRNSVHVEHPKGKHKTMLTDLDNHTCRWPIGDPKDENFHFCGRKIKIGQTYCEEHAAVAYVKATGKK</sequence>
<dbReference type="Proteomes" id="UP000824107">
    <property type="component" value="Unassembled WGS sequence"/>
</dbReference>
<dbReference type="AlphaFoldDB" id="A0A9D1M5U7"/>